<dbReference type="Proteomes" id="UP000323297">
    <property type="component" value="Unassembled WGS sequence"/>
</dbReference>
<sequence length="338" mass="38136">MTYLQLVSENSSLLFPVAGTAIVVIFFIVVISSVTVGFIDRRLSKSKNATLPANQSACERSILFTYPTTFAGAEHGESIWRSLNTDLYQYILSELQKSLQREGFKLTSFKDERIHLPRNIHKAIAKQLIVLKEQYLAPLKSQFECEKIAQNSIENGSAEIFLERILAINSELGWYIAHSDGPRDWLYQNLPYRQMKITVRATKEMLTRDVVRCFRDIAYQIKESSFTDKTMDTTETVEVGITCEVQRWSTSSPPGFFPGVAGRTVPHNIEEQHFNMVIPDSCKQYVLLLQGINSTSPEAMAALIDNAAERIAEGESTGADYDDDYGYAFKVFHPGQCS</sequence>
<proteinExistence type="predicted"/>
<feature type="transmembrane region" description="Helical" evidence="1">
    <location>
        <begin position="13"/>
        <end position="39"/>
    </location>
</feature>
<name>A0A5B0SR08_9ENTR</name>
<accession>A0A5B0SR08</accession>
<evidence type="ECO:0000313" key="2">
    <source>
        <dbReference type="EMBL" id="KAA1140516.1"/>
    </source>
</evidence>
<keyword evidence="1" id="KW-0812">Transmembrane</keyword>
<evidence type="ECO:0000313" key="3">
    <source>
        <dbReference type="Proteomes" id="UP000323297"/>
    </source>
</evidence>
<gene>
    <name evidence="2" type="ORF">D3H66_24595</name>
</gene>
<keyword evidence="1" id="KW-1133">Transmembrane helix</keyword>
<dbReference type="EMBL" id="VTZD01000049">
    <property type="protein sequence ID" value="KAA1140516.1"/>
    <property type="molecule type" value="Genomic_DNA"/>
</dbReference>
<dbReference type="AlphaFoldDB" id="A0A5B0SR08"/>
<dbReference type="RefSeq" id="WP_149608361.1">
    <property type="nucleotide sequence ID" value="NZ_VTZD01000049.1"/>
</dbReference>
<organism evidence="2 3">
    <name type="scientific">Citrobacter portucalensis</name>
    <dbReference type="NCBI Taxonomy" id="1639133"/>
    <lineage>
        <taxon>Bacteria</taxon>
        <taxon>Pseudomonadati</taxon>
        <taxon>Pseudomonadota</taxon>
        <taxon>Gammaproteobacteria</taxon>
        <taxon>Enterobacterales</taxon>
        <taxon>Enterobacteriaceae</taxon>
        <taxon>Citrobacter</taxon>
        <taxon>Citrobacter freundii complex</taxon>
    </lineage>
</organism>
<comment type="caution">
    <text evidence="2">The sequence shown here is derived from an EMBL/GenBank/DDBJ whole genome shotgun (WGS) entry which is preliminary data.</text>
</comment>
<reference evidence="2 3" key="1">
    <citation type="submission" date="2019-08" db="EMBL/GenBank/DDBJ databases">
        <title>Draft genome sequence of Citrobacter portucalensis strain isolated from green turtle.</title>
        <authorList>
            <person name="Fernandes M.R."/>
            <person name="Sellera F.P."/>
            <person name="Goldeberg D.W."/>
            <person name="Costa D.C."/>
            <person name="Lincopan N."/>
        </authorList>
    </citation>
    <scope>NUCLEOTIDE SEQUENCE [LARGE SCALE GENOMIC DNA]</scope>
    <source>
        <strain evidence="2 3">TV06</strain>
    </source>
</reference>
<evidence type="ECO:0000256" key="1">
    <source>
        <dbReference type="SAM" id="Phobius"/>
    </source>
</evidence>
<keyword evidence="1" id="KW-0472">Membrane</keyword>
<protein>
    <submittedName>
        <fullName evidence="2">Uncharacterized protein</fullName>
    </submittedName>
</protein>